<reference evidence="1" key="1">
    <citation type="submission" date="2019-06" db="EMBL/GenBank/DDBJ databases">
        <title>Complete genome sequence of Klebsiella pneumonaie chi-like phage Soft.</title>
        <authorList>
            <person name="Michalik J.A."/>
            <person name="Kohler B."/>
            <person name="Liu M."/>
            <person name="Gill J."/>
        </authorList>
    </citation>
    <scope>NUCLEOTIDE SEQUENCE [LARGE SCALE GENOMIC DNA]</scope>
</reference>
<protein>
    <submittedName>
        <fullName evidence="1">Uncharacterized protein</fullName>
    </submittedName>
</protein>
<evidence type="ECO:0000313" key="2">
    <source>
        <dbReference type="Proteomes" id="UP000324815"/>
    </source>
</evidence>
<name>A0A5C1K830_9CAUD</name>
<evidence type="ECO:0000313" key="1">
    <source>
        <dbReference type="EMBL" id="QEM42126.1"/>
    </source>
</evidence>
<dbReference type="Proteomes" id="UP000324815">
    <property type="component" value="Segment"/>
</dbReference>
<accession>A0A5C1K830</accession>
<organism evidence="1 2">
    <name type="scientific">Klebsiella phage Soft</name>
    <dbReference type="NCBI Taxonomy" id="2601626"/>
    <lineage>
        <taxon>Viruses</taxon>
        <taxon>Duplodnaviria</taxon>
        <taxon>Heunggongvirae</taxon>
        <taxon>Uroviricota</taxon>
        <taxon>Caudoviricetes</taxon>
        <taxon>Casjensviridae</taxon>
        <taxon>Yonseivirus</taxon>
        <taxon>Yonseivirus soft</taxon>
    </lineage>
</organism>
<proteinExistence type="predicted"/>
<sequence>MHYWNGSRKGGDKPPFLLALIPEPRKIGVTRKAKMK</sequence>
<gene>
    <name evidence="1" type="ORF">CPTSoftv3_008</name>
</gene>
<dbReference type="EMBL" id="MN106244">
    <property type="protein sequence ID" value="QEM42126.1"/>
    <property type="molecule type" value="Genomic_DNA"/>
</dbReference>
<keyword evidence="2" id="KW-1185">Reference proteome</keyword>